<keyword evidence="2" id="KW-0732">Signal</keyword>
<proteinExistence type="predicted"/>
<feature type="compositionally biased region" description="Basic and acidic residues" evidence="1">
    <location>
        <begin position="334"/>
        <end position="346"/>
    </location>
</feature>
<dbReference type="Proteomes" id="UP000318437">
    <property type="component" value="Unassembled WGS sequence"/>
</dbReference>
<protein>
    <submittedName>
        <fullName evidence="3">Uncharacterized protein</fullName>
    </submittedName>
</protein>
<feature type="chain" id="PRO_5022975733" evidence="2">
    <location>
        <begin position="25"/>
        <end position="356"/>
    </location>
</feature>
<comment type="caution">
    <text evidence="3">The sequence shown here is derived from an EMBL/GenBank/DDBJ whole genome shotgun (WGS) entry which is preliminary data.</text>
</comment>
<evidence type="ECO:0000256" key="2">
    <source>
        <dbReference type="SAM" id="SignalP"/>
    </source>
</evidence>
<sequence precursor="true">MKFTFVRSLFTLSCVLLTCSSALAARPVVPGTGTRIDYVSDNFEDTEWSFVHKFPKSSREQDQQLRSPTGYSTNGLWVEGPERGQPDHMQVVPTPAGGLKGSNYSLLLRTLNSGIPGYNTYETEQDDFVSNSLARIGRVPVGEIPSAVARVYLPPVDEWENRTGPHFGFRVSTQTTTTSTKKAGFFGSRTVTEAEPYWPGLWIHFRSKGSKGAKEDSAFLTYRGDTRGNDVRCTEIPVEKFGWWTMGLSVTPDGMVHYYAKPGVEDLTQADYITSQFPYGFSAQQFRTFFFNVCNRSDGKTWSTPFVIDDPALYVVNSSRIENFVERRIERDTRNAERRAKMKEQTANRSRNPSSR</sequence>
<evidence type="ECO:0000313" key="4">
    <source>
        <dbReference type="Proteomes" id="UP000318437"/>
    </source>
</evidence>
<reference evidence="3 4" key="1">
    <citation type="submission" date="2019-02" db="EMBL/GenBank/DDBJ databases">
        <title>Deep-cultivation of Planctomycetes and their phenomic and genomic characterization uncovers novel biology.</title>
        <authorList>
            <person name="Wiegand S."/>
            <person name="Jogler M."/>
            <person name="Boedeker C."/>
            <person name="Pinto D."/>
            <person name="Vollmers J."/>
            <person name="Rivas-Marin E."/>
            <person name="Kohn T."/>
            <person name="Peeters S.H."/>
            <person name="Heuer A."/>
            <person name="Rast P."/>
            <person name="Oberbeckmann S."/>
            <person name="Bunk B."/>
            <person name="Jeske O."/>
            <person name="Meyerdierks A."/>
            <person name="Storesund J.E."/>
            <person name="Kallscheuer N."/>
            <person name="Luecker S."/>
            <person name="Lage O.M."/>
            <person name="Pohl T."/>
            <person name="Merkel B.J."/>
            <person name="Hornburger P."/>
            <person name="Mueller R.-W."/>
            <person name="Bruemmer F."/>
            <person name="Labrenz M."/>
            <person name="Spormann A.M."/>
            <person name="Op Den Camp H."/>
            <person name="Overmann J."/>
            <person name="Amann R."/>
            <person name="Jetten M.S.M."/>
            <person name="Mascher T."/>
            <person name="Medema M.H."/>
            <person name="Devos D.P."/>
            <person name="Kaster A.-K."/>
            <person name="Ovreas L."/>
            <person name="Rohde M."/>
            <person name="Galperin M.Y."/>
            <person name="Jogler C."/>
        </authorList>
    </citation>
    <scope>NUCLEOTIDE SEQUENCE [LARGE SCALE GENOMIC DNA]</scope>
    <source>
        <strain evidence="3 4">Pla144</strain>
    </source>
</reference>
<dbReference type="RefSeq" id="WP_197530554.1">
    <property type="nucleotide sequence ID" value="NZ_SJPS01000003.1"/>
</dbReference>
<accession>A0A5C6CUY7</accession>
<feature type="compositionally biased region" description="Polar residues" evidence="1">
    <location>
        <begin position="347"/>
        <end position="356"/>
    </location>
</feature>
<dbReference type="EMBL" id="SJPS01000003">
    <property type="protein sequence ID" value="TWU27317.1"/>
    <property type="molecule type" value="Genomic_DNA"/>
</dbReference>
<organism evidence="3 4">
    <name type="scientific">Bythopirellula polymerisocia</name>
    <dbReference type="NCBI Taxonomy" id="2528003"/>
    <lineage>
        <taxon>Bacteria</taxon>
        <taxon>Pseudomonadati</taxon>
        <taxon>Planctomycetota</taxon>
        <taxon>Planctomycetia</taxon>
        <taxon>Pirellulales</taxon>
        <taxon>Lacipirellulaceae</taxon>
        <taxon>Bythopirellula</taxon>
    </lineage>
</organism>
<keyword evidence="4" id="KW-1185">Reference proteome</keyword>
<dbReference type="AlphaFoldDB" id="A0A5C6CUY7"/>
<gene>
    <name evidence="3" type="ORF">Pla144_20890</name>
</gene>
<name>A0A5C6CUY7_9BACT</name>
<evidence type="ECO:0000313" key="3">
    <source>
        <dbReference type="EMBL" id="TWU27317.1"/>
    </source>
</evidence>
<feature type="region of interest" description="Disordered" evidence="1">
    <location>
        <begin position="334"/>
        <end position="356"/>
    </location>
</feature>
<evidence type="ECO:0000256" key="1">
    <source>
        <dbReference type="SAM" id="MobiDB-lite"/>
    </source>
</evidence>
<feature type="signal peptide" evidence="2">
    <location>
        <begin position="1"/>
        <end position="24"/>
    </location>
</feature>